<gene>
    <name evidence="5" type="ORF">FDF74_04965</name>
</gene>
<dbReference type="Proteomes" id="UP000473885">
    <property type="component" value="Unassembled WGS sequence"/>
</dbReference>
<dbReference type="InterPro" id="IPR027417">
    <property type="entry name" value="P-loop_NTPase"/>
</dbReference>
<keyword evidence="2" id="KW-0547">Nucleotide-binding</keyword>
<dbReference type="InterPro" id="IPR003593">
    <property type="entry name" value="AAA+_ATPase"/>
</dbReference>
<evidence type="ECO:0000259" key="4">
    <source>
        <dbReference type="PROSITE" id="PS50893"/>
    </source>
</evidence>
<keyword evidence="1" id="KW-0813">Transport</keyword>
<dbReference type="EMBL" id="SXDP01000002">
    <property type="protein sequence ID" value="NEZ46566.1"/>
    <property type="molecule type" value="Genomic_DNA"/>
</dbReference>
<reference evidence="5 6" key="1">
    <citation type="submission" date="2019-04" db="EMBL/GenBank/DDBJ databases">
        <title>Genome sequencing of Clostridium botulinum Groups I-IV and Clostridium butyricum.</title>
        <authorList>
            <person name="Brunt J."/>
            <person name="Van Vliet A.H.M."/>
            <person name="Stringer S.C."/>
            <person name="Carter A.T."/>
            <person name="Peck M.W."/>
        </authorList>
    </citation>
    <scope>NUCLEOTIDE SEQUENCE [LARGE SCALE GENOMIC DNA]</scope>
    <source>
        <strain evidence="5 6">IFR 18/094</strain>
    </source>
</reference>
<dbReference type="PROSITE" id="PS50893">
    <property type="entry name" value="ABC_TRANSPORTER_2"/>
    <property type="match status" value="1"/>
</dbReference>
<dbReference type="SUPFAM" id="SSF52540">
    <property type="entry name" value="P-loop containing nucleoside triphosphate hydrolases"/>
    <property type="match status" value="1"/>
</dbReference>
<dbReference type="AlphaFoldDB" id="A0A6M0R8L9"/>
<dbReference type="InterPro" id="IPR003439">
    <property type="entry name" value="ABC_transporter-like_ATP-bd"/>
</dbReference>
<dbReference type="RefSeq" id="WP_163248824.1">
    <property type="nucleotide sequence ID" value="NZ_SXDP01000002.1"/>
</dbReference>
<organism evidence="5 6">
    <name type="scientific">Clostridium niameyense</name>
    <dbReference type="NCBI Taxonomy" id="1622073"/>
    <lineage>
        <taxon>Bacteria</taxon>
        <taxon>Bacillati</taxon>
        <taxon>Bacillota</taxon>
        <taxon>Clostridia</taxon>
        <taxon>Eubacteriales</taxon>
        <taxon>Clostridiaceae</taxon>
        <taxon>Clostridium</taxon>
    </lineage>
</organism>
<dbReference type="InterPro" id="IPR051782">
    <property type="entry name" value="ABC_Transporter_VariousFunc"/>
</dbReference>
<sequence length="283" mass="32440">MNNNVLEVYNLTKEFNNFKLNNISFSLQKGFIMGLIGKNGAGKTTTIKLILELLEKDNGLVKIFGNDIMDTYDFKQDIAVVFDDLFFVEDWKISDVESALSPFYKKWDTNTFHTYLKKFNLLQNKKVKELSKGMKMKLMLAVALSHKARLLILDEPTSGLDPVARDELLDILLEYIEDENNSVLFSTHITSDLDKIADFLTIINNGKVFYTGTKDQLFERYCIAKGGVEELSSEMENHLIGIQRRKTGFSALLDVQNMKYITEDIIIEKATIDEILIHIDLKK</sequence>
<evidence type="ECO:0000256" key="1">
    <source>
        <dbReference type="ARBA" id="ARBA00022448"/>
    </source>
</evidence>
<dbReference type="Pfam" id="PF00005">
    <property type="entry name" value="ABC_tran"/>
    <property type="match status" value="1"/>
</dbReference>
<evidence type="ECO:0000256" key="3">
    <source>
        <dbReference type="ARBA" id="ARBA00022840"/>
    </source>
</evidence>
<dbReference type="PANTHER" id="PTHR42939:SF3">
    <property type="entry name" value="ABC TRANSPORTER ATP-BINDING COMPONENT"/>
    <property type="match status" value="1"/>
</dbReference>
<evidence type="ECO:0000313" key="5">
    <source>
        <dbReference type="EMBL" id="NEZ46566.1"/>
    </source>
</evidence>
<proteinExistence type="predicted"/>
<dbReference type="PROSITE" id="PS00211">
    <property type="entry name" value="ABC_TRANSPORTER_1"/>
    <property type="match status" value="1"/>
</dbReference>
<dbReference type="PANTHER" id="PTHR42939">
    <property type="entry name" value="ABC TRANSPORTER ATP-BINDING PROTEIN ALBC-RELATED"/>
    <property type="match status" value="1"/>
</dbReference>
<name>A0A6M0R8L9_9CLOT</name>
<protein>
    <submittedName>
        <fullName evidence="5">ABC transporter ATP-binding protein</fullName>
    </submittedName>
</protein>
<dbReference type="GO" id="GO:0016887">
    <property type="term" value="F:ATP hydrolysis activity"/>
    <property type="evidence" value="ECO:0007669"/>
    <property type="project" value="InterPro"/>
</dbReference>
<evidence type="ECO:0000256" key="2">
    <source>
        <dbReference type="ARBA" id="ARBA00022741"/>
    </source>
</evidence>
<keyword evidence="3 5" id="KW-0067">ATP-binding</keyword>
<accession>A0A6M0R8L9</accession>
<keyword evidence="6" id="KW-1185">Reference proteome</keyword>
<evidence type="ECO:0000313" key="6">
    <source>
        <dbReference type="Proteomes" id="UP000473885"/>
    </source>
</evidence>
<dbReference type="InterPro" id="IPR017871">
    <property type="entry name" value="ABC_transporter-like_CS"/>
</dbReference>
<dbReference type="GO" id="GO:0005524">
    <property type="term" value="F:ATP binding"/>
    <property type="evidence" value="ECO:0007669"/>
    <property type="project" value="UniProtKB-KW"/>
</dbReference>
<comment type="caution">
    <text evidence="5">The sequence shown here is derived from an EMBL/GenBank/DDBJ whole genome shotgun (WGS) entry which is preliminary data.</text>
</comment>
<dbReference type="SMART" id="SM00382">
    <property type="entry name" value="AAA"/>
    <property type="match status" value="1"/>
</dbReference>
<dbReference type="Gene3D" id="3.40.50.300">
    <property type="entry name" value="P-loop containing nucleotide triphosphate hydrolases"/>
    <property type="match status" value="1"/>
</dbReference>
<feature type="domain" description="ABC transporter" evidence="4">
    <location>
        <begin position="3"/>
        <end position="230"/>
    </location>
</feature>
<dbReference type="CDD" id="cd03230">
    <property type="entry name" value="ABC_DR_subfamily_A"/>
    <property type="match status" value="1"/>
</dbReference>